<sequence>MRGPEHPDRVVRERLPILLAALPTAWRQLIQVQPPAALWCASPDPSDRRVWSRAAEGSTYLLSHTVSSTGALVPVDGDDAVMHAFLPPTAQPALVQHWDITRPWHPRSDTRQQRQHLEQQPGQQQPGQQLQVEQQPGEQQTGKQEPGQTGGQEPGQQLQLEQQLPEPPPPPPPTLYFFGLWGSQVQDPQAWGLGPRPAHEFVVREATARRQVLHRISRGEASPAGPLRPAIWADTTDDQRSGLQALEARWEARAAAAGTALQVLGKRPRGQPDPSSWAIWMAAPQPHPAPLRDHGGPAAAPAGPSPVPQGADDTVDAAAAAVTAGPPAPWAHVWRVVHTSHLNRRQRMTAWTLLHGQLFVGGFSRHVHRADPAGHGCPHPSCAGQLATLTHVFITCPLAAGVWDWFAATWAAVTGDDAPPRSADLLAADDTRIWGPPRQLRQLWHRLRLASICQLWAASISARPPPARCSGDQPRSGCGSRPVFLQEGPACRLAARDRQRAADSRCAQRLASRARTDDHQRREGQDGHGT</sequence>
<dbReference type="Proteomes" id="UP001491310">
    <property type="component" value="Unassembled WGS sequence"/>
</dbReference>
<feature type="region of interest" description="Disordered" evidence="1">
    <location>
        <begin position="104"/>
        <end position="176"/>
    </location>
</feature>
<evidence type="ECO:0000313" key="3">
    <source>
        <dbReference type="Proteomes" id="UP001491310"/>
    </source>
</evidence>
<feature type="region of interest" description="Disordered" evidence="1">
    <location>
        <begin position="285"/>
        <end position="312"/>
    </location>
</feature>
<reference evidence="2 3" key="1">
    <citation type="journal article" date="2024" name="Nat. Commun.">
        <title>Phylogenomics reveals the evolutionary origins of lichenization in chlorophyte algae.</title>
        <authorList>
            <person name="Puginier C."/>
            <person name="Libourel C."/>
            <person name="Otte J."/>
            <person name="Skaloud P."/>
            <person name="Haon M."/>
            <person name="Grisel S."/>
            <person name="Petersen M."/>
            <person name="Berrin J.G."/>
            <person name="Delaux P.M."/>
            <person name="Dal Grande F."/>
            <person name="Keller J."/>
        </authorList>
    </citation>
    <scope>NUCLEOTIDE SEQUENCE [LARGE SCALE GENOMIC DNA]</scope>
    <source>
        <strain evidence="2 3">SAG 216-7</strain>
    </source>
</reference>
<evidence type="ECO:0008006" key="4">
    <source>
        <dbReference type="Google" id="ProtNLM"/>
    </source>
</evidence>
<protein>
    <recommendedName>
        <fullName evidence="4">Reverse transcriptase zinc-binding domain-containing protein</fullName>
    </recommendedName>
</protein>
<feature type="compositionally biased region" description="Low complexity" evidence="1">
    <location>
        <begin position="296"/>
        <end position="312"/>
    </location>
</feature>
<feature type="compositionally biased region" description="Low complexity" evidence="1">
    <location>
        <begin position="118"/>
        <end position="147"/>
    </location>
</feature>
<feature type="compositionally biased region" description="Pro residues" evidence="1">
    <location>
        <begin position="165"/>
        <end position="174"/>
    </location>
</feature>
<feature type="compositionally biased region" description="Low complexity" evidence="1">
    <location>
        <begin position="154"/>
        <end position="164"/>
    </location>
</feature>
<keyword evidence="3" id="KW-1185">Reference proteome</keyword>
<evidence type="ECO:0000313" key="2">
    <source>
        <dbReference type="EMBL" id="KAK9915556.1"/>
    </source>
</evidence>
<feature type="compositionally biased region" description="Basic and acidic residues" evidence="1">
    <location>
        <begin position="514"/>
        <end position="530"/>
    </location>
</feature>
<accession>A0ABR2YV49</accession>
<evidence type="ECO:0000256" key="1">
    <source>
        <dbReference type="SAM" id="MobiDB-lite"/>
    </source>
</evidence>
<feature type="region of interest" description="Disordered" evidence="1">
    <location>
        <begin position="504"/>
        <end position="530"/>
    </location>
</feature>
<gene>
    <name evidence="2" type="ORF">WJX75_000669</name>
</gene>
<feature type="compositionally biased region" description="Basic and acidic residues" evidence="1">
    <location>
        <begin position="104"/>
        <end position="117"/>
    </location>
</feature>
<name>A0ABR2YV49_9CHLO</name>
<comment type="caution">
    <text evidence="2">The sequence shown here is derived from an EMBL/GenBank/DDBJ whole genome shotgun (WGS) entry which is preliminary data.</text>
</comment>
<organism evidence="2 3">
    <name type="scientific">Coccomyxa subellipsoidea</name>
    <dbReference type="NCBI Taxonomy" id="248742"/>
    <lineage>
        <taxon>Eukaryota</taxon>
        <taxon>Viridiplantae</taxon>
        <taxon>Chlorophyta</taxon>
        <taxon>core chlorophytes</taxon>
        <taxon>Trebouxiophyceae</taxon>
        <taxon>Trebouxiophyceae incertae sedis</taxon>
        <taxon>Coccomyxaceae</taxon>
        <taxon>Coccomyxa</taxon>
    </lineage>
</organism>
<proteinExistence type="predicted"/>
<dbReference type="EMBL" id="JALJOT010000004">
    <property type="protein sequence ID" value="KAK9915556.1"/>
    <property type="molecule type" value="Genomic_DNA"/>
</dbReference>